<evidence type="ECO:0000259" key="8">
    <source>
        <dbReference type="Pfam" id="PF02687"/>
    </source>
</evidence>
<accession>Q3AS43</accession>
<dbReference type="EMBL" id="CP000108">
    <property type="protein sequence ID" value="ABB28182.1"/>
    <property type="molecule type" value="Genomic_DNA"/>
</dbReference>
<sequence length="413" mass="45258">MCMKPALWIALRFSFARKRFRIINFISAITLAGITIGVATLLVVLSVLNGFQELARTFFLSLESPVQLVSSHNNAITVTPALLASIRTLEGVATAEPYAEGEALLATQNKSELVMLKGLSPTAHQHLQNYINAPQPLFTDSTIAVGELLALRSSLYPNQPIQLFSPELLSLGLESLTQPYLIAALTIPRTSLHTIFSIHKLFDDRYALSSLPLARQVLLLGDNNYTGIEIRGKHGVKGETLQRTLQQWLTKEGVEKSYRIRTLEEKYQSVFSVMQLEKWITFSILMLVIVLASLSLTGSLAMTVVEKQQELFYLRCLGFNTPSFTALFVMQGAITGITGTTLGTALGWGICAAQQHFGFVQLPSRTAFIIDAYPVAMQLSDFFVVGGAAIALCLIVSLYPARKAALIASSRTV</sequence>
<keyword evidence="5 7" id="KW-1133">Transmembrane helix</keyword>
<dbReference type="PANTHER" id="PTHR30489:SF0">
    <property type="entry name" value="LIPOPROTEIN-RELEASING SYSTEM TRANSMEMBRANE PROTEIN LOLE"/>
    <property type="match status" value="1"/>
</dbReference>
<evidence type="ECO:0000256" key="5">
    <source>
        <dbReference type="ARBA" id="ARBA00022989"/>
    </source>
</evidence>
<evidence type="ECO:0000256" key="6">
    <source>
        <dbReference type="ARBA" id="ARBA00023136"/>
    </source>
</evidence>
<comment type="similarity">
    <text evidence="2">Belongs to the ABC-4 integral membrane protein family. LolC/E subfamily.</text>
</comment>
<evidence type="ECO:0000256" key="3">
    <source>
        <dbReference type="ARBA" id="ARBA00022475"/>
    </source>
</evidence>
<dbReference type="STRING" id="340177.Cag_0919"/>
<feature type="transmembrane region" description="Helical" evidence="7">
    <location>
        <begin position="21"/>
        <end position="48"/>
    </location>
</feature>
<reference evidence="10" key="1">
    <citation type="submission" date="2005-08" db="EMBL/GenBank/DDBJ databases">
        <title>Complete sequence of Chlorobium chlorochromatii CaD3.</title>
        <authorList>
            <person name="Copeland A."/>
            <person name="Lucas S."/>
            <person name="Lapidus A."/>
            <person name="Barry K."/>
            <person name="Detter J.C."/>
            <person name="Glavina T."/>
            <person name="Hammon N."/>
            <person name="Israni S."/>
            <person name="Pitluck S."/>
            <person name="Bryant D."/>
            <person name="Schmutz J."/>
            <person name="Larimer F."/>
            <person name="Land M."/>
            <person name="Kyrpides N."/>
            <person name="Ivanova N."/>
            <person name="Richardson P."/>
        </authorList>
    </citation>
    <scope>NUCLEOTIDE SEQUENCE [LARGE SCALE GENOMIC DNA]</scope>
    <source>
        <strain evidence="10">CaD3</strain>
    </source>
</reference>
<gene>
    <name evidence="10" type="ordered locus">Cag_0919</name>
</gene>
<dbReference type="AlphaFoldDB" id="Q3AS43"/>
<dbReference type="InterPro" id="IPR051447">
    <property type="entry name" value="Lipoprotein-release_system"/>
</dbReference>
<evidence type="ECO:0000313" key="10">
    <source>
        <dbReference type="EMBL" id="ABB28182.1"/>
    </source>
</evidence>
<dbReference type="HOGENOM" id="CLU_000604_8_1_10"/>
<dbReference type="KEGG" id="cch:Cag_0919"/>
<evidence type="ECO:0000256" key="7">
    <source>
        <dbReference type="SAM" id="Phobius"/>
    </source>
</evidence>
<protein>
    <submittedName>
        <fullName evidence="10">Probable ABC transporter permease protein</fullName>
    </submittedName>
</protein>
<organism evidence="10">
    <name type="scientific">Chlorobium chlorochromatii (strain CaD3)</name>
    <dbReference type="NCBI Taxonomy" id="340177"/>
    <lineage>
        <taxon>Bacteria</taxon>
        <taxon>Pseudomonadati</taxon>
        <taxon>Chlorobiota</taxon>
        <taxon>Chlorobiia</taxon>
        <taxon>Chlorobiales</taxon>
        <taxon>Chlorobiaceae</taxon>
        <taxon>Chlorobium/Pelodictyon group</taxon>
        <taxon>Chlorobium</taxon>
    </lineage>
</organism>
<feature type="domain" description="ABC3 transporter permease C-terminal" evidence="8">
    <location>
        <begin position="283"/>
        <end position="404"/>
    </location>
</feature>
<evidence type="ECO:0000259" key="9">
    <source>
        <dbReference type="Pfam" id="PF12704"/>
    </source>
</evidence>
<feature type="domain" description="MacB-like periplasmic core" evidence="9">
    <location>
        <begin position="27"/>
        <end position="130"/>
    </location>
</feature>
<comment type="subcellular location">
    <subcellularLocation>
        <location evidence="1">Cell membrane</location>
        <topology evidence="1">Multi-pass membrane protein</topology>
    </subcellularLocation>
</comment>
<dbReference type="eggNOG" id="COG4591">
    <property type="taxonomic scope" value="Bacteria"/>
</dbReference>
<dbReference type="Pfam" id="PF12704">
    <property type="entry name" value="MacB_PCD"/>
    <property type="match status" value="1"/>
</dbReference>
<evidence type="ECO:0000256" key="1">
    <source>
        <dbReference type="ARBA" id="ARBA00004651"/>
    </source>
</evidence>
<dbReference type="InterPro" id="IPR003838">
    <property type="entry name" value="ABC3_permease_C"/>
</dbReference>
<proteinExistence type="inferred from homology"/>
<dbReference type="Pfam" id="PF02687">
    <property type="entry name" value="FtsX"/>
    <property type="match status" value="1"/>
</dbReference>
<dbReference type="InterPro" id="IPR025857">
    <property type="entry name" value="MacB_PCD"/>
</dbReference>
<keyword evidence="3" id="KW-1003">Cell membrane</keyword>
<dbReference type="GO" id="GO:0044874">
    <property type="term" value="P:lipoprotein localization to outer membrane"/>
    <property type="evidence" value="ECO:0007669"/>
    <property type="project" value="TreeGrafter"/>
</dbReference>
<feature type="transmembrane region" description="Helical" evidence="7">
    <location>
        <begin position="279"/>
        <end position="305"/>
    </location>
</feature>
<name>Q3AS43_CHLCH</name>
<evidence type="ECO:0000256" key="4">
    <source>
        <dbReference type="ARBA" id="ARBA00022692"/>
    </source>
</evidence>
<dbReference type="PANTHER" id="PTHR30489">
    <property type="entry name" value="LIPOPROTEIN-RELEASING SYSTEM TRANSMEMBRANE PROTEIN LOLE"/>
    <property type="match status" value="1"/>
</dbReference>
<feature type="transmembrane region" description="Helical" evidence="7">
    <location>
        <begin position="382"/>
        <end position="401"/>
    </location>
</feature>
<keyword evidence="6 7" id="KW-0472">Membrane</keyword>
<keyword evidence="4 7" id="KW-0812">Transmembrane</keyword>
<dbReference type="GO" id="GO:0098797">
    <property type="term" value="C:plasma membrane protein complex"/>
    <property type="evidence" value="ECO:0007669"/>
    <property type="project" value="TreeGrafter"/>
</dbReference>
<evidence type="ECO:0000256" key="2">
    <source>
        <dbReference type="ARBA" id="ARBA00005236"/>
    </source>
</evidence>